<accession>A0ABU3H4J2</accession>
<organism evidence="2 3">
    <name type="scientific">Paenibacillus forsythiae</name>
    <dbReference type="NCBI Taxonomy" id="365616"/>
    <lineage>
        <taxon>Bacteria</taxon>
        <taxon>Bacillati</taxon>
        <taxon>Bacillota</taxon>
        <taxon>Bacilli</taxon>
        <taxon>Bacillales</taxon>
        <taxon>Paenibacillaceae</taxon>
        <taxon>Paenibacillus</taxon>
    </lineage>
</organism>
<comment type="caution">
    <text evidence="2">The sequence shown here is derived from an EMBL/GenBank/DDBJ whole genome shotgun (WGS) entry which is preliminary data.</text>
</comment>
<feature type="transmembrane region" description="Helical" evidence="1">
    <location>
        <begin position="146"/>
        <end position="172"/>
    </location>
</feature>
<keyword evidence="3" id="KW-1185">Reference proteome</keyword>
<dbReference type="RefSeq" id="WP_312000850.1">
    <property type="nucleotide sequence ID" value="NZ_JAUSUY010000004.1"/>
</dbReference>
<feature type="transmembrane region" description="Helical" evidence="1">
    <location>
        <begin position="20"/>
        <end position="38"/>
    </location>
</feature>
<gene>
    <name evidence="2" type="ORF">J2Z22_001262</name>
</gene>
<keyword evidence="1" id="KW-0472">Membrane</keyword>
<dbReference type="InterPro" id="IPR010540">
    <property type="entry name" value="CmpB_TMEM229"/>
</dbReference>
<sequence>MISGLLSWSQHASHSVPGEYFFYFIVYSILGWLIEGLYNWHSNGTFRKDGLMKGPYKPMYGFAPLILLAMGGTSMPLPLFLAATFAVPTAVEYVTGALLKLIFRRRWWDYSDKAYQLDGHVCLLFSLYWWGLCALCIAAVHPMMTALYLLTADIWSVLLPIVVFGFAADLALTFRIRRKRGAAAGTG</sequence>
<feature type="transmembrane region" description="Helical" evidence="1">
    <location>
        <begin position="115"/>
        <end position="140"/>
    </location>
</feature>
<keyword evidence="1" id="KW-0812">Transmembrane</keyword>
<reference evidence="2 3" key="1">
    <citation type="submission" date="2023-07" db="EMBL/GenBank/DDBJ databases">
        <title>Genomic Encyclopedia of Type Strains, Phase IV (KMG-IV): sequencing the most valuable type-strain genomes for metagenomic binning, comparative biology and taxonomic classification.</title>
        <authorList>
            <person name="Goeker M."/>
        </authorList>
    </citation>
    <scope>NUCLEOTIDE SEQUENCE [LARGE SCALE GENOMIC DNA]</scope>
    <source>
        <strain evidence="2 3">T98</strain>
    </source>
</reference>
<evidence type="ECO:0000256" key="1">
    <source>
        <dbReference type="SAM" id="Phobius"/>
    </source>
</evidence>
<name>A0ABU3H4J2_9BACL</name>
<evidence type="ECO:0000313" key="3">
    <source>
        <dbReference type="Proteomes" id="UP001248709"/>
    </source>
</evidence>
<feature type="transmembrane region" description="Helical" evidence="1">
    <location>
        <begin position="59"/>
        <end position="79"/>
    </location>
</feature>
<feature type="transmembrane region" description="Helical" evidence="1">
    <location>
        <begin position="85"/>
        <end position="103"/>
    </location>
</feature>
<proteinExistence type="predicted"/>
<dbReference type="Pfam" id="PF06541">
    <property type="entry name" value="ABC_trans_CmpB"/>
    <property type="match status" value="1"/>
</dbReference>
<protein>
    <submittedName>
        <fullName evidence="2">Membrane protein</fullName>
    </submittedName>
</protein>
<dbReference type="EMBL" id="JAUSUY010000004">
    <property type="protein sequence ID" value="MDT3425743.1"/>
    <property type="molecule type" value="Genomic_DNA"/>
</dbReference>
<dbReference type="Proteomes" id="UP001248709">
    <property type="component" value="Unassembled WGS sequence"/>
</dbReference>
<evidence type="ECO:0000313" key="2">
    <source>
        <dbReference type="EMBL" id="MDT3425743.1"/>
    </source>
</evidence>
<keyword evidence="1" id="KW-1133">Transmembrane helix</keyword>